<evidence type="ECO:0000256" key="7">
    <source>
        <dbReference type="ARBA" id="ARBA00023002"/>
    </source>
</evidence>
<keyword evidence="8" id="KW-0464">Manganese</keyword>
<keyword evidence="6" id="KW-0223">Dioxygenase</keyword>
<comment type="caution">
    <text evidence="11">The sequence shown here is derived from an EMBL/GenBank/DDBJ whole genome shotgun (WGS) entry which is preliminary data.</text>
</comment>
<evidence type="ECO:0000256" key="5">
    <source>
        <dbReference type="ARBA" id="ARBA00022723"/>
    </source>
</evidence>
<evidence type="ECO:0000259" key="10">
    <source>
        <dbReference type="PROSITE" id="PS51393"/>
    </source>
</evidence>
<evidence type="ECO:0000313" key="11">
    <source>
        <dbReference type="EMBL" id="RYO73808.1"/>
    </source>
</evidence>
<comment type="catalytic activity">
    <reaction evidence="1">
        <text>(9Z,12Z)-octadecadienoate + O2 = (11S)-hydroperoxy-(9Z,12Z)-octadecadienoate</text>
        <dbReference type="Rhea" id="RHEA:18993"/>
        <dbReference type="ChEBI" id="CHEBI:15379"/>
        <dbReference type="ChEBI" id="CHEBI:30245"/>
        <dbReference type="ChEBI" id="CHEBI:57467"/>
        <dbReference type="EC" id="1.13.11.45"/>
    </reaction>
</comment>
<feature type="signal peptide" evidence="9">
    <location>
        <begin position="1"/>
        <end position="17"/>
    </location>
</feature>
<gene>
    <name evidence="11" type="ORF">DL762_010669</name>
</gene>
<dbReference type="InterPro" id="IPR036226">
    <property type="entry name" value="LipOase_C_sf"/>
</dbReference>
<evidence type="ECO:0000256" key="8">
    <source>
        <dbReference type="ARBA" id="ARBA00023211"/>
    </source>
</evidence>
<comment type="cofactor">
    <cofactor evidence="2">
        <name>Mn(2+)</name>
        <dbReference type="ChEBI" id="CHEBI:29035"/>
    </cofactor>
</comment>
<dbReference type="Pfam" id="PF00305">
    <property type="entry name" value="Lipoxygenase"/>
    <property type="match status" value="1"/>
</dbReference>
<evidence type="ECO:0000313" key="12">
    <source>
        <dbReference type="Proteomes" id="UP000294003"/>
    </source>
</evidence>
<name>A0ABY0GQ97_9PEZI</name>
<dbReference type="Gene3D" id="3.10.450.60">
    <property type="match status" value="1"/>
</dbReference>
<feature type="chain" id="PRO_5046013457" description="Manganese lipoxygenase" evidence="9">
    <location>
        <begin position="18"/>
        <end position="601"/>
    </location>
</feature>
<keyword evidence="12" id="KW-1185">Reference proteome</keyword>
<evidence type="ECO:0000256" key="3">
    <source>
        <dbReference type="ARBA" id="ARBA00013178"/>
    </source>
</evidence>
<keyword evidence="5" id="KW-0479">Metal-binding</keyword>
<dbReference type="Proteomes" id="UP000294003">
    <property type="component" value="Unassembled WGS sequence"/>
</dbReference>
<dbReference type="SUPFAM" id="SSF48484">
    <property type="entry name" value="Lipoxigenase"/>
    <property type="match status" value="1"/>
</dbReference>
<keyword evidence="9" id="KW-0732">Signal</keyword>
<dbReference type="PANTHER" id="PTHR11771">
    <property type="entry name" value="LIPOXYGENASE"/>
    <property type="match status" value="1"/>
</dbReference>
<dbReference type="InterPro" id="IPR000907">
    <property type="entry name" value="LipOase"/>
</dbReference>
<dbReference type="InterPro" id="IPR013819">
    <property type="entry name" value="LipOase_C"/>
</dbReference>
<dbReference type="Gene3D" id="1.20.245.10">
    <property type="entry name" value="Lipoxygenase-1, Domain 5"/>
    <property type="match status" value="1"/>
</dbReference>
<organism evidence="11 12">
    <name type="scientific">Monosporascus cannonballus</name>
    <dbReference type="NCBI Taxonomy" id="155416"/>
    <lineage>
        <taxon>Eukaryota</taxon>
        <taxon>Fungi</taxon>
        <taxon>Dikarya</taxon>
        <taxon>Ascomycota</taxon>
        <taxon>Pezizomycotina</taxon>
        <taxon>Sordariomycetes</taxon>
        <taxon>Xylariomycetidae</taxon>
        <taxon>Xylariales</taxon>
        <taxon>Xylariales incertae sedis</taxon>
        <taxon>Monosporascus</taxon>
    </lineage>
</organism>
<evidence type="ECO:0000256" key="2">
    <source>
        <dbReference type="ARBA" id="ARBA00001936"/>
    </source>
</evidence>
<evidence type="ECO:0000256" key="9">
    <source>
        <dbReference type="SAM" id="SignalP"/>
    </source>
</evidence>
<accession>A0ABY0GQ97</accession>
<sequence length="601" mass="65873">MLALVSGLLCAGVAVEAAAIPGTRSLDSRQTATLFSLPQFATDGSARTAEIAMKQDGWQYGPSIAGDTAFYPIGVLGDIATGADVTAAFAFQDKHYANVLKDSAEVEAALKESGGVKTLDDFSKYYEGHWKLTVPEGPYDGMLANYKDDLLFSMERLSVAPFRVFRVGREASLPFAVENAASISGLSLEDLHSQGRLFLVDHSDQKDLPRSSVYKYGGAAQAYFFIHPVSNDFLPLAIKPNNDGSDLVFTPEDDENEWLLAKMIFNLNDIWFTQWYHLAATHVTSEIVYLSAVRSFSEQHPLMPILHRLSKWTWAMRPLALNRLILKGGPVDQLFPWAGSIAGEYTDGLYNSGEASAFQANYMKTNLERRGLINSEFGPPLKSFPFYEDASVVVDAIRDFFEAFVDSYYQEPGAVARDAELQAWLDEANGAAGVRDFPTSPIAEPARVVDILTHFAYLVAVQHGVLNTNSPVASTASLPLHPLAFYRPLPTRKGAVTSGEDLVTYLPPPKAAIGQIALLAAFNRPMFAGSNETISHMFDNADALGRMNPSTRDAEAKFRASMDEFSAIVAARKFDADGLSQGMPFIWTALDPHRASYWLTI</sequence>
<evidence type="ECO:0000256" key="4">
    <source>
        <dbReference type="ARBA" id="ARBA00021175"/>
    </source>
</evidence>
<feature type="domain" description="Lipoxygenase" evidence="10">
    <location>
        <begin position="32"/>
        <end position="601"/>
    </location>
</feature>
<reference evidence="11 12" key="1">
    <citation type="submission" date="2018-06" db="EMBL/GenBank/DDBJ databases">
        <title>Complete Genomes of Monosporascus.</title>
        <authorList>
            <person name="Robinson A.J."/>
            <person name="Natvig D.O."/>
        </authorList>
    </citation>
    <scope>NUCLEOTIDE SEQUENCE [LARGE SCALE GENOMIC DNA]</scope>
    <source>
        <strain evidence="11 12">CBS 609.92</strain>
    </source>
</reference>
<dbReference type="EMBL" id="QJNS01000748">
    <property type="protein sequence ID" value="RYO73808.1"/>
    <property type="molecule type" value="Genomic_DNA"/>
</dbReference>
<dbReference type="EC" id="1.13.11.45" evidence="3"/>
<dbReference type="PROSITE" id="PS51393">
    <property type="entry name" value="LIPOXYGENASE_3"/>
    <property type="match status" value="1"/>
</dbReference>
<evidence type="ECO:0000256" key="6">
    <source>
        <dbReference type="ARBA" id="ARBA00022964"/>
    </source>
</evidence>
<keyword evidence="7" id="KW-0560">Oxidoreductase</keyword>
<evidence type="ECO:0000256" key="1">
    <source>
        <dbReference type="ARBA" id="ARBA00000366"/>
    </source>
</evidence>
<proteinExistence type="predicted"/>
<protein>
    <recommendedName>
        <fullName evidence="4">Manganese lipoxygenase</fullName>
        <ecNumber evidence="3">1.13.11.45</ecNumber>
    </recommendedName>
</protein>